<dbReference type="Proteomes" id="UP001056336">
    <property type="component" value="Chromosome"/>
</dbReference>
<sequence>MLIAGVQPVMLVLGAVAAWGYLRRARRTPGGWPWSRSASFLLGILLVLALTCGPAGHRAEQLFWFWLSQSLALLLIAPLLLMGGQPLQLFSGTAETWWRDPRWARPRRAVASPVLGAGLVPLTCAALLFGPVPGWSIGVAGVGWITQLLLLGLGLVVAYPLIAIDDTLTSTALGLAVGIGLVELLLDAVPGIVMRLSTHPVTNFFDYRHPVAGQPSWLHDQQIAGATLWCVAELLDLPFLILIFRRWISADEREAVFIDASLPDPGGAEDSRPWFMSDPQLRDRFR</sequence>
<feature type="transmembrane region" description="Helical" evidence="7">
    <location>
        <begin position="173"/>
        <end position="193"/>
    </location>
</feature>
<feature type="transmembrane region" description="Helical" evidence="7">
    <location>
        <begin position="135"/>
        <end position="161"/>
    </location>
</feature>
<protein>
    <submittedName>
        <fullName evidence="8">Cytochrome c oxidase assembly protein</fullName>
    </submittedName>
</protein>
<name>A0ABY4R3F7_9ACTN</name>
<proteinExistence type="predicted"/>
<evidence type="ECO:0000256" key="5">
    <source>
        <dbReference type="ARBA" id="ARBA00023136"/>
    </source>
</evidence>
<reference evidence="8" key="1">
    <citation type="journal article" date="2018" name="Int. J. Syst. Evol. Microbiol.">
        <title>Jatrophihabitans telluris sp. nov., isolated from sediment soil of lava forest wetlands and the emended description of the genus Jatrophihabitans.</title>
        <authorList>
            <person name="Lee K.C."/>
            <person name="Suh M.K."/>
            <person name="Eom M.K."/>
            <person name="Kim K.K."/>
            <person name="Kim J.S."/>
            <person name="Kim D.S."/>
            <person name="Ko S.H."/>
            <person name="Shin Y.K."/>
            <person name="Lee J.S."/>
        </authorList>
    </citation>
    <scope>NUCLEOTIDE SEQUENCE</scope>
    <source>
        <strain evidence="8">N237</strain>
    </source>
</reference>
<keyword evidence="5 7" id="KW-0472">Membrane</keyword>
<keyword evidence="9" id="KW-1185">Reference proteome</keyword>
<gene>
    <name evidence="8" type="ORF">M6D93_06525</name>
</gene>
<feature type="transmembrane region" description="Helical" evidence="7">
    <location>
        <begin position="34"/>
        <end position="56"/>
    </location>
</feature>
<evidence type="ECO:0000256" key="1">
    <source>
        <dbReference type="ARBA" id="ARBA00004651"/>
    </source>
</evidence>
<feature type="transmembrane region" description="Helical" evidence="7">
    <location>
        <begin position="6"/>
        <end position="22"/>
    </location>
</feature>
<evidence type="ECO:0000256" key="2">
    <source>
        <dbReference type="ARBA" id="ARBA00022475"/>
    </source>
</evidence>
<keyword evidence="2" id="KW-1003">Cell membrane</keyword>
<dbReference type="Pfam" id="PF09678">
    <property type="entry name" value="Caa3_CtaG"/>
    <property type="match status" value="1"/>
</dbReference>
<keyword evidence="3 7" id="KW-0812">Transmembrane</keyword>
<keyword evidence="4 7" id="KW-1133">Transmembrane helix</keyword>
<evidence type="ECO:0000256" key="4">
    <source>
        <dbReference type="ARBA" id="ARBA00022989"/>
    </source>
</evidence>
<dbReference type="RefSeq" id="WP_249773551.1">
    <property type="nucleotide sequence ID" value="NZ_CP097332.1"/>
</dbReference>
<evidence type="ECO:0000313" key="9">
    <source>
        <dbReference type="Proteomes" id="UP001056336"/>
    </source>
</evidence>
<comment type="subcellular location">
    <subcellularLocation>
        <location evidence="1">Cell membrane</location>
        <topology evidence="1">Multi-pass membrane protein</topology>
    </subcellularLocation>
</comment>
<feature type="region of interest" description="Disordered" evidence="6">
    <location>
        <begin position="267"/>
        <end position="286"/>
    </location>
</feature>
<evidence type="ECO:0000256" key="6">
    <source>
        <dbReference type="SAM" id="MobiDB-lite"/>
    </source>
</evidence>
<evidence type="ECO:0000256" key="7">
    <source>
        <dbReference type="SAM" id="Phobius"/>
    </source>
</evidence>
<organism evidence="8 9">
    <name type="scientific">Jatrophihabitans telluris</name>
    <dbReference type="NCBI Taxonomy" id="2038343"/>
    <lineage>
        <taxon>Bacteria</taxon>
        <taxon>Bacillati</taxon>
        <taxon>Actinomycetota</taxon>
        <taxon>Actinomycetes</taxon>
        <taxon>Jatrophihabitantales</taxon>
        <taxon>Jatrophihabitantaceae</taxon>
        <taxon>Jatrophihabitans</taxon>
    </lineage>
</organism>
<accession>A0ABY4R3F7</accession>
<dbReference type="InterPro" id="IPR019108">
    <property type="entry name" value="Caa3_assmbl_CtaG-rel"/>
</dbReference>
<evidence type="ECO:0000313" key="8">
    <source>
        <dbReference type="EMBL" id="UQX89655.1"/>
    </source>
</evidence>
<evidence type="ECO:0000256" key="3">
    <source>
        <dbReference type="ARBA" id="ARBA00022692"/>
    </source>
</evidence>
<dbReference type="EMBL" id="CP097332">
    <property type="protein sequence ID" value="UQX89655.1"/>
    <property type="molecule type" value="Genomic_DNA"/>
</dbReference>
<feature type="transmembrane region" description="Helical" evidence="7">
    <location>
        <begin position="62"/>
        <end position="81"/>
    </location>
</feature>
<feature type="transmembrane region" description="Helical" evidence="7">
    <location>
        <begin position="109"/>
        <end position="129"/>
    </location>
</feature>
<feature type="transmembrane region" description="Helical" evidence="7">
    <location>
        <begin position="223"/>
        <end position="244"/>
    </location>
</feature>
<reference evidence="8" key="2">
    <citation type="submission" date="2022-05" db="EMBL/GenBank/DDBJ databases">
        <authorList>
            <person name="Kim J.-S."/>
            <person name="Lee K."/>
            <person name="Suh M."/>
            <person name="Eom M."/>
            <person name="Kim J.-S."/>
            <person name="Kim D.-S."/>
            <person name="Ko S.-H."/>
            <person name="Shin Y."/>
            <person name="Lee J.-S."/>
        </authorList>
    </citation>
    <scope>NUCLEOTIDE SEQUENCE</scope>
    <source>
        <strain evidence="8">N237</strain>
    </source>
</reference>